<evidence type="ECO:0000313" key="2">
    <source>
        <dbReference type="EMBL" id="GAA1709823.1"/>
    </source>
</evidence>
<dbReference type="Pfam" id="PF10646">
    <property type="entry name" value="Germane"/>
    <property type="match status" value="1"/>
</dbReference>
<protein>
    <submittedName>
        <fullName evidence="2">LpqB family beta-propeller domain-containing protein</fullName>
    </submittedName>
</protein>
<evidence type="ECO:0000313" key="3">
    <source>
        <dbReference type="Proteomes" id="UP001501138"/>
    </source>
</evidence>
<reference evidence="2 3" key="1">
    <citation type="journal article" date="2019" name="Int. J. Syst. Evol. Microbiol.">
        <title>The Global Catalogue of Microorganisms (GCM) 10K type strain sequencing project: providing services to taxonomists for standard genome sequencing and annotation.</title>
        <authorList>
            <consortium name="The Broad Institute Genomics Platform"/>
            <consortium name="The Broad Institute Genome Sequencing Center for Infectious Disease"/>
            <person name="Wu L."/>
            <person name="Ma J."/>
        </authorList>
    </citation>
    <scope>NUCLEOTIDE SEQUENCE [LARGE SCALE GENOMIC DNA]</scope>
    <source>
        <strain evidence="2 3">JCM 15589</strain>
    </source>
</reference>
<sequence length="571" mass="59615">MSLDRRLATPALTTLLVVLIGLVTGCARIPTDGAVRDGTTELEQASEIGFIPAGPTPGASPDAIVQGFLTNAQAGPTSAASFAAAQEYLTPAAWRAWDRYVRVLVLDGDPQLVPEDLEEGATSTTVTGSAVVVATVDERGVYTEETDPSTVPVTFALTKRADGEWRISQLENGLMITTGFFSQAFHLTRLYFPTPDLAWWVPDVRWFPRQTWRTDATSEILAGPPEWLADSTTTVIPEGTSLAIDAVTVTDDGTIDVSLTSTITQATADQRALAVAQLEATLVEGEGRDVELSDGTSPLPVPDNAVISTPQTRGDALAVSDGALYRVVGQSLVDLEDAPSLDGLDPTALATGPGDRPIVVRDGSDRILRLSGTGVPDVVMTGRDLVPPSVDRFESVWSARGNTLLVGLASGGVQTLDVDWLDTRTVRSVRVSPEGARVAIVSSGPSGRLVHVAGIQRDADSVPTGLSTPVQVGASVDQVDVAVWQEDTVLALIGAEQDGDRAVFVAGVGGQAGTGGLARVLTGVTEPTWVTASVGSGAMLVLDGDDTLHARQTSSLWPPVAEGVDLVAYPG</sequence>
<dbReference type="Pfam" id="PF25976">
    <property type="entry name" value="LpqB_N"/>
    <property type="match status" value="1"/>
</dbReference>
<gene>
    <name evidence="2" type="ORF">GCM10009809_02740</name>
</gene>
<dbReference type="InterPro" id="IPR019606">
    <property type="entry name" value="GerMN"/>
</dbReference>
<dbReference type="InterPro" id="IPR059026">
    <property type="entry name" value="LpqB_N"/>
</dbReference>
<feature type="domain" description="GerMN" evidence="1">
    <location>
        <begin position="213"/>
        <end position="303"/>
    </location>
</feature>
<proteinExistence type="predicted"/>
<keyword evidence="3" id="KW-1185">Reference proteome</keyword>
<name>A0ABN2IQQ8_9MICO</name>
<comment type="caution">
    <text evidence="2">The sequence shown here is derived from an EMBL/GenBank/DDBJ whole genome shotgun (WGS) entry which is preliminary data.</text>
</comment>
<dbReference type="Pfam" id="PF10647">
    <property type="entry name" value="Gmad1"/>
    <property type="match status" value="1"/>
</dbReference>
<dbReference type="RefSeq" id="WP_344244893.1">
    <property type="nucleotide sequence ID" value="NZ_BAAAPM010000002.1"/>
</dbReference>
<dbReference type="SMART" id="SM00909">
    <property type="entry name" value="Germane"/>
    <property type="match status" value="1"/>
</dbReference>
<dbReference type="EMBL" id="BAAAPM010000002">
    <property type="protein sequence ID" value="GAA1709823.1"/>
    <property type="molecule type" value="Genomic_DNA"/>
</dbReference>
<accession>A0ABN2IQQ8</accession>
<dbReference type="Proteomes" id="UP001501138">
    <property type="component" value="Unassembled WGS sequence"/>
</dbReference>
<dbReference type="PROSITE" id="PS51257">
    <property type="entry name" value="PROKAR_LIPOPROTEIN"/>
    <property type="match status" value="1"/>
</dbReference>
<organism evidence="2 3">
    <name type="scientific">Isoptericola hypogeus</name>
    <dbReference type="NCBI Taxonomy" id="300179"/>
    <lineage>
        <taxon>Bacteria</taxon>
        <taxon>Bacillati</taxon>
        <taxon>Actinomycetota</taxon>
        <taxon>Actinomycetes</taxon>
        <taxon>Micrococcales</taxon>
        <taxon>Promicromonosporaceae</taxon>
        <taxon>Isoptericola</taxon>
    </lineage>
</organism>
<dbReference type="InterPro" id="IPR018910">
    <property type="entry name" value="LpqB_C"/>
</dbReference>
<evidence type="ECO:0000259" key="1">
    <source>
        <dbReference type="SMART" id="SM00909"/>
    </source>
</evidence>